<dbReference type="EC" id="3.5.4.4" evidence="1 9"/>
<feature type="binding site" evidence="9">
    <location>
        <position position="170"/>
    </location>
    <ligand>
        <name>substrate</name>
    </ligand>
</feature>
<comment type="function">
    <text evidence="9">Catalyzes the hydrolytic deamination of adenosine and 2-deoxyadenosine.</text>
</comment>
<evidence type="ECO:0000256" key="7">
    <source>
        <dbReference type="ARBA" id="ARBA00047989"/>
    </source>
</evidence>
<feature type="binding site" evidence="9">
    <location>
        <position position="278"/>
    </location>
    <ligand>
        <name>Zn(2+)</name>
        <dbReference type="ChEBI" id="CHEBI:29105"/>
        <note>catalytic</note>
    </ligand>
</feature>
<organism evidence="11 12">
    <name type="scientific">Clostridium botulinum B2 450</name>
    <dbReference type="NCBI Taxonomy" id="1379739"/>
    <lineage>
        <taxon>Bacteria</taxon>
        <taxon>Bacillati</taxon>
        <taxon>Bacillota</taxon>
        <taxon>Clostridia</taxon>
        <taxon>Eubacteriales</taxon>
        <taxon>Clostridiaceae</taxon>
        <taxon>Clostridium</taxon>
    </lineage>
</organism>
<dbReference type="PANTHER" id="PTHR11409">
    <property type="entry name" value="ADENOSINE DEAMINASE"/>
    <property type="match status" value="1"/>
</dbReference>
<keyword evidence="4 9" id="KW-0862">Zinc</keyword>
<sequence>MNLKKLPKIELHCHLDGSLRVDTILDIAKKNNIPLPSYNREELINYVSIMDDCNSLDEYLNKFFIPNKVMQTKENLKRIAFELLEDAAKDNVKYIEVRFAPLLHVEKGLTIEEIIESILEGIKEAEKLYDIKGNLILGCMRNMDIPSAFEVVKKGAKFIGKGVVAIDLCGGEEPHFPGKYVEVLKLAKEYGYRITIHAGEAGVGENVLEAINLLNAERIGHGIYIKNSPEAYKLVKEKNIPLEVCPTSNLHTKASENYKAHPFMDFLKDGIKVTINTDNMTVSNTTITKELEMLNKFCDLSIEDYKILYLNAVEASFASYETKQLLKSYFTEITA</sequence>
<feature type="domain" description="Adenosine deaminase" evidence="10">
    <location>
        <begin position="7"/>
        <end position="328"/>
    </location>
</feature>
<dbReference type="AlphaFoldDB" id="A0A0D1BVZ7"/>
<dbReference type="GO" id="GO:0006154">
    <property type="term" value="P:adenosine catabolic process"/>
    <property type="evidence" value="ECO:0007669"/>
    <property type="project" value="TreeGrafter"/>
</dbReference>
<dbReference type="Pfam" id="PF00962">
    <property type="entry name" value="A_deaminase"/>
    <property type="match status" value="1"/>
</dbReference>
<evidence type="ECO:0000256" key="5">
    <source>
        <dbReference type="ARBA" id="ARBA00023080"/>
    </source>
</evidence>
<reference evidence="11 12" key="1">
    <citation type="submission" date="2014-06" db="EMBL/GenBank/DDBJ databases">
        <title>Genome characterization of distinct group I Clostridium botulinum lineages.</title>
        <authorList>
            <person name="Giordani F."/>
            <person name="Anselmo A."/>
            <person name="Fillo S."/>
            <person name="Palozzi A.M."/>
            <person name="Fortunato A."/>
            <person name="Gentile B."/>
            <person name="Ciammaruconi A."/>
            <person name="Anniballi F."/>
            <person name="De Medici D."/>
            <person name="Lista F."/>
        </authorList>
    </citation>
    <scope>NUCLEOTIDE SEQUENCE [LARGE SCALE GENOMIC DNA]</scope>
    <source>
        <strain evidence="11 12">B2 450</strain>
    </source>
</reference>
<dbReference type="GO" id="GO:0005829">
    <property type="term" value="C:cytosol"/>
    <property type="evidence" value="ECO:0007669"/>
    <property type="project" value="TreeGrafter"/>
</dbReference>
<feature type="binding site" evidence="9">
    <location>
        <position position="16"/>
    </location>
    <ligand>
        <name>substrate</name>
    </ligand>
</feature>
<keyword evidence="5 9" id="KW-0546">Nucleotide metabolism</keyword>
<dbReference type="InterPro" id="IPR006330">
    <property type="entry name" value="Ado/ade_deaminase"/>
</dbReference>
<feature type="binding site" evidence="9">
    <location>
        <position position="12"/>
    </location>
    <ligand>
        <name>Zn(2+)</name>
        <dbReference type="ChEBI" id="CHEBI:29105"/>
        <note>catalytic</note>
    </ligand>
</feature>
<dbReference type="GO" id="GO:0043103">
    <property type="term" value="P:hypoxanthine salvage"/>
    <property type="evidence" value="ECO:0007669"/>
    <property type="project" value="TreeGrafter"/>
</dbReference>
<dbReference type="EMBL" id="JXSU01000007">
    <property type="protein sequence ID" value="KIS22976.1"/>
    <property type="molecule type" value="Genomic_DNA"/>
</dbReference>
<comment type="similarity">
    <text evidence="9">Belongs to the metallo-dependent hydrolases superfamily. Adenosine and AMP deaminases family. Adenosine deaminase subfamily.</text>
</comment>
<protein>
    <recommendedName>
        <fullName evidence="1 9">Adenosine deaminase</fullName>
        <ecNumber evidence="1 9">3.5.4.4</ecNumber>
    </recommendedName>
    <alternativeName>
        <fullName evidence="6 9">Adenosine aminohydrolase</fullName>
    </alternativeName>
</protein>
<gene>
    <name evidence="9" type="primary">add</name>
    <name evidence="11" type="ORF">N495_05055</name>
</gene>
<name>A0A0D1BVZ7_CLOBO</name>
<dbReference type="PATRIC" id="fig|1379739.3.peg.1333"/>
<evidence type="ECO:0000313" key="12">
    <source>
        <dbReference type="Proteomes" id="UP000032250"/>
    </source>
</evidence>
<evidence type="ECO:0000256" key="6">
    <source>
        <dbReference type="ARBA" id="ARBA00031852"/>
    </source>
</evidence>
<dbReference type="GO" id="GO:0004000">
    <property type="term" value="F:adenosine deaminase activity"/>
    <property type="evidence" value="ECO:0007669"/>
    <property type="project" value="UniProtKB-UniRule"/>
</dbReference>
<comment type="catalytic activity">
    <reaction evidence="8">
        <text>2'-deoxyadenosine + H2O + H(+) = 2'-deoxyinosine + NH4(+)</text>
        <dbReference type="Rhea" id="RHEA:28190"/>
        <dbReference type="ChEBI" id="CHEBI:15377"/>
        <dbReference type="ChEBI" id="CHEBI:15378"/>
        <dbReference type="ChEBI" id="CHEBI:17256"/>
        <dbReference type="ChEBI" id="CHEBI:28938"/>
        <dbReference type="ChEBI" id="CHEBI:28997"/>
        <dbReference type="EC" id="3.5.4.4"/>
    </reaction>
    <physiologicalReaction direction="left-to-right" evidence="8">
        <dbReference type="Rhea" id="RHEA:28191"/>
    </physiologicalReaction>
</comment>
<evidence type="ECO:0000256" key="1">
    <source>
        <dbReference type="ARBA" id="ARBA00012784"/>
    </source>
</evidence>
<dbReference type="GO" id="GO:0046103">
    <property type="term" value="P:inosine biosynthetic process"/>
    <property type="evidence" value="ECO:0007669"/>
    <property type="project" value="TreeGrafter"/>
</dbReference>
<dbReference type="NCBIfam" id="TIGR01430">
    <property type="entry name" value="aden_deam"/>
    <property type="match status" value="1"/>
</dbReference>
<feature type="active site" description="Proton donor" evidence="9">
    <location>
        <position position="200"/>
    </location>
</feature>
<evidence type="ECO:0000256" key="4">
    <source>
        <dbReference type="ARBA" id="ARBA00022833"/>
    </source>
</evidence>
<dbReference type="RefSeq" id="WP_042386368.1">
    <property type="nucleotide sequence ID" value="NZ_JXSU01000007.1"/>
</dbReference>
<dbReference type="InterPro" id="IPR001365">
    <property type="entry name" value="A_deaminase_dom"/>
</dbReference>
<dbReference type="GO" id="GO:0009117">
    <property type="term" value="P:nucleotide metabolic process"/>
    <property type="evidence" value="ECO:0007669"/>
    <property type="project" value="UniProtKB-KW"/>
</dbReference>
<evidence type="ECO:0000256" key="8">
    <source>
        <dbReference type="ARBA" id="ARBA00049213"/>
    </source>
</evidence>
<comment type="caution">
    <text evidence="11">The sequence shown here is derived from an EMBL/GenBank/DDBJ whole genome shotgun (WGS) entry which is preliminary data.</text>
</comment>
<proteinExistence type="inferred from homology"/>
<dbReference type="GO" id="GO:0046936">
    <property type="term" value="F:2'-deoxyadenosine deaminase activity"/>
    <property type="evidence" value="ECO:0007669"/>
    <property type="project" value="RHEA"/>
</dbReference>
<feature type="binding site" evidence="9">
    <location>
        <position position="14"/>
    </location>
    <ligand>
        <name>substrate</name>
    </ligand>
</feature>
<comment type="cofactor">
    <cofactor evidence="9">
        <name>Zn(2+)</name>
        <dbReference type="ChEBI" id="CHEBI:29105"/>
    </cofactor>
    <text evidence="9">Binds 1 zinc ion per subunit.</text>
</comment>
<dbReference type="HAMAP" id="MF_00540">
    <property type="entry name" value="A_deaminase"/>
    <property type="match status" value="1"/>
</dbReference>
<dbReference type="HOGENOM" id="CLU_039228_0_0_9"/>
<feature type="binding site" evidence="9">
    <location>
        <position position="197"/>
    </location>
    <ligand>
        <name>Zn(2+)</name>
        <dbReference type="ChEBI" id="CHEBI:29105"/>
        <note>catalytic</note>
    </ligand>
</feature>
<feature type="site" description="Important for catalytic activity" evidence="9">
    <location>
        <position position="221"/>
    </location>
</feature>
<dbReference type="Proteomes" id="UP000032250">
    <property type="component" value="Unassembled WGS sequence"/>
</dbReference>
<dbReference type="OrthoDB" id="9779574at2"/>
<keyword evidence="2 9" id="KW-0479">Metal-binding</keyword>
<dbReference type="SUPFAM" id="SSF51556">
    <property type="entry name" value="Metallo-dependent hydrolases"/>
    <property type="match status" value="1"/>
</dbReference>
<accession>A0A0D1BVZ7</accession>
<comment type="catalytic activity">
    <reaction evidence="7">
        <text>adenosine + H2O + H(+) = inosine + NH4(+)</text>
        <dbReference type="Rhea" id="RHEA:24408"/>
        <dbReference type="ChEBI" id="CHEBI:15377"/>
        <dbReference type="ChEBI" id="CHEBI:15378"/>
        <dbReference type="ChEBI" id="CHEBI:16335"/>
        <dbReference type="ChEBI" id="CHEBI:17596"/>
        <dbReference type="ChEBI" id="CHEBI:28938"/>
        <dbReference type="EC" id="3.5.4.4"/>
    </reaction>
    <physiologicalReaction direction="left-to-right" evidence="7">
        <dbReference type="Rhea" id="RHEA:24409"/>
    </physiologicalReaction>
</comment>
<evidence type="ECO:0000256" key="9">
    <source>
        <dbReference type="HAMAP-Rule" id="MF_00540"/>
    </source>
</evidence>
<dbReference type="Gene3D" id="3.20.20.140">
    <property type="entry name" value="Metal-dependent hydrolases"/>
    <property type="match status" value="1"/>
</dbReference>
<dbReference type="GO" id="GO:0009168">
    <property type="term" value="P:purine ribonucleoside monophosphate biosynthetic process"/>
    <property type="evidence" value="ECO:0007669"/>
    <property type="project" value="UniProtKB-UniRule"/>
</dbReference>
<evidence type="ECO:0000256" key="2">
    <source>
        <dbReference type="ARBA" id="ARBA00022723"/>
    </source>
</evidence>
<dbReference type="GO" id="GO:0008270">
    <property type="term" value="F:zinc ion binding"/>
    <property type="evidence" value="ECO:0007669"/>
    <property type="project" value="UniProtKB-UniRule"/>
</dbReference>
<dbReference type="CDD" id="cd01320">
    <property type="entry name" value="ADA"/>
    <property type="match status" value="1"/>
</dbReference>
<evidence type="ECO:0000313" key="11">
    <source>
        <dbReference type="EMBL" id="KIS22976.1"/>
    </source>
</evidence>
<dbReference type="PANTHER" id="PTHR11409:SF43">
    <property type="entry name" value="ADENOSINE DEAMINASE"/>
    <property type="match status" value="1"/>
</dbReference>
<dbReference type="InterPro" id="IPR032466">
    <property type="entry name" value="Metal_Hydrolase"/>
</dbReference>
<dbReference type="InterPro" id="IPR028893">
    <property type="entry name" value="A_deaminase"/>
</dbReference>
<comment type="caution">
    <text evidence="9">Lacks conserved residue(s) required for the propagation of feature annotation.</text>
</comment>
<feature type="binding site" evidence="9">
    <location>
        <position position="14"/>
    </location>
    <ligand>
        <name>Zn(2+)</name>
        <dbReference type="ChEBI" id="CHEBI:29105"/>
        <note>catalytic</note>
    </ligand>
</feature>
<evidence type="ECO:0000256" key="3">
    <source>
        <dbReference type="ARBA" id="ARBA00022801"/>
    </source>
</evidence>
<evidence type="ECO:0000259" key="10">
    <source>
        <dbReference type="Pfam" id="PF00962"/>
    </source>
</evidence>
<keyword evidence="3 9" id="KW-0378">Hydrolase</keyword>